<keyword evidence="1" id="KW-0472">Membrane</keyword>
<dbReference type="EMBL" id="CP108021">
    <property type="protein sequence ID" value="WUM20787.1"/>
    <property type="molecule type" value="Genomic_DNA"/>
</dbReference>
<sequence length="92" mass="9711">MTMASTTVPRSQPTVVARVAAAATVYAAIATFVLVFFFAFHATQPFPADAVSNLVVDAPLWIWVASTLAAAGAAHLLGKLRAAVICDDRRPR</sequence>
<reference evidence="2 3" key="1">
    <citation type="submission" date="2022-10" db="EMBL/GenBank/DDBJ databases">
        <title>The complete genomes of actinobacterial strains from the NBC collection.</title>
        <authorList>
            <person name="Joergensen T.S."/>
            <person name="Alvarez Arevalo M."/>
            <person name="Sterndorff E.B."/>
            <person name="Faurdal D."/>
            <person name="Vuksanovic O."/>
            <person name="Mourched A.-S."/>
            <person name="Charusanti P."/>
            <person name="Shaw S."/>
            <person name="Blin K."/>
            <person name="Weber T."/>
        </authorList>
    </citation>
    <scope>NUCLEOTIDE SEQUENCE [LARGE SCALE GENOMIC DNA]</scope>
    <source>
        <strain evidence="2 3">NBC_00319</strain>
    </source>
</reference>
<dbReference type="AlphaFoldDB" id="A0AAU4K446"/>
<keyword evidence="1" id="KW-0812">Transmembrane</keyword>
<dbReference type="RefSeq" id="WP_328858004.1">
    <property type="nucleotide sequence ID" value="NZ_CP108021.1"/>
</dbReference>
<evidence type="ECO:0000256" key="1">
    <source>
        <dbReference type="SAM" id="Phobius"/>
    </source>
</evidence>
<name>A0AAU4K446_9NOCA</name>
<gene>
    <name evidence="2" type="ORF">OG579_02850</name>
</gene>
<proteinExistence type="predicted"/>
<keyword evidence="1" id="KW-1133">Transmembrane helix</keyword>
<organism evidence="2 3">
    <name type="scientific">Williamsia herbipolensis</name>
    <dbReference type="NCBI Taxonomy" id="1603258"/>
    <lineage>
        <taxon>Bacteria</taxon>
        <taxon>Bacillati</taxon>
        <taxon>Actinomycetota</taxon>
        <taxon>Actinomycetes</taxon>
        <taxon>Mycobacteriales</taxon>
        <taxon>Nocardiaceae</taxon>
        <taxon>Williamsia</taxon>
    </lineage>
</organism>
<dbReference type="Proteomes" id="UP001432128">
    <property type="component" value="Chromosome"/>
</dbReference>
<keyword evidence="3" id="KW-1185">Reference proteome</keyword>
<accession>A0AAU4K446</accession>
<evidence type="ECO:0000313" key="2">
    <source>
        <dbReference type="EMBL" id="WUM20787.1"/>
    </source>
</evidence>
<feature type="transmembrane region" description="Helical" evidence="1">
    <location>
        <begin position="60"/>
        <end position="80"/>
    </location>
</feature>
<protein>
    <submittedName>
        <fullName evidence="2">Uncharacterized protein</fullName>
    </submittedName>
</protein>
<dbReference type="KEGG" id="whr:OG579_02850"/>
<evidence type="ECO:0000313" key="3">
    <source>
        <dbReference type="Proteomes" id="UP001432128"/>
    </source>
</evidence>
<feature type="transmembrane region" description="Helical" evidence="1">
    <location>
        <begin position="20"/>
        <end position="40"/>
    </location>
</feature>